<dbReference type="Pfam" id="PF01734">
    <property type="entry name" value="Patatin"/>
    <property type="match status" value="1"/>
</dbReference>
<gene>
    <name evidence="7" type="ORF">C8A00DRAFT_17376</name>
</gene>
<dbReference type="SUPFAM" id="SSF52540">
    <property type="entry name" value="P-loop containing nucleoside triphosphate hydrolases"/>
    <property type="match status" value="1"/>
</dbReference>
<evidence type="ECO:0000256" key="5">
    <source>
        <dbReference type="SAM" id="MobiDB-lite"/>
    </source>
</evidence>
<sequence length="1324" mass="148144">MATVGDEAVNLLSLDGGGVRGVSSLVILHEIMTKIKDTYGLDEIPKPCEFFHMIAGTSTGGLMAIMLGRLRMSTEEALQEYDNCSAKIFASKNKKTWSISERFQATALQEAVEGIVKQRGRGERMRDPENPPKGKVVVCVMPSNCIGKPRLVRSFSGDPGDDDQWDKDIAIWEAARATTAASSFFKPQKLGSGATAQTYIDAAIGVNNPVVSLLDEAVKEFGSGRRLGCVVSIGTGTRDIQLGRALSGIRNFVQGPRFYIHLIKTLKSTATDAEDAHRQLQSRLLPFPGSYYRFNVPEAAEAVGLHHYKKMPVLKSLTAEYLGREEIATQVRKIAEGLQTDVFDHGLTLGLIFGLDKEQVVLSNTNAQRMNMSSSFFTGRREILQKLDSLFSPRNTGGKPRRECLLHGMGGVGKTEIALKAGEVFEERFKYIFFVDGTMPATISQSYAQICKQYNLGNGTTEAMRNHAMQWIEGLTEEWLMVFDDCNLSDRRGHLPGRGKGNVIYTSRTTTLLHGLPADCVLEVTPFGVPDAVELLLKASGSQATPDNPDADLAQKIVAELGCLPLAIDQAAASIRDRLSLGSYLDDLRTRKVSISHDPRFQGKIVENPIVYAALDVSYASIKARKQRGGRQFLGRSADIALKLLGLLCFYHYRAFPISAFGRAAKERHKRKAHLAYPLATIMECPDSDFDQMLDLGPDGSWNMNYVAVGLKVLETFSLIKRDPDQFTVSMHVLVHSWARHRMEKEQYLRYCLLANIVLSESIVPSWKWVDKAFARSLGPHASVCFVRRSKDLHHGEYEAQLKLKRGWQCELNKDFYDAEKLFLECLRFWKVEHGNNSWSVINTLQRLGGLYHEMGRLGDAEVTYLEVVERLRRRIRDHEATTSEEEPGLGTAPPSHSSTDRSKHIPKTPVGKPTQSRRFTQSTFKRFLEGRRNDGSEGEPVAVAAGPSTSSKATMTVKTEAAEPVEELDALWCHYYLVHADLARVYMDQDRFGMGQRMLLRAAEYLEDLLPEDSPELMRVQNEAKAVTEPGNLEFWNTRVKQFTEIASGDESELWDSETGWQLIVTYADCQLENRMYEMAYQQYRGAYELFERIYGPYDKRILDILRRMVICKVEGDDCDRAVEIAIDCLHRARRGSAMDLANGPAMDRAINTAWQHSKAHLERIRPVFGEHHLLVRRFARFVGDGPARTLEEHLERSLACFGPHSTVTKDCQAFIEGRRAALAEAAEHDGEASSAGPLRGRPPVIGLCICGEAAHAEGSRWNESFQENEADESGGEDVGVGLEAPRPLEEDFTKTTTGTVLDGMKRVEDRWRNRPYYFCGLY</sequence>
<dbReference type="EMBL" id="MU857028">
    <property type="protein sequence ID" value="KAK4151190.1"/>
    <property type="molecule type" value="Genomic_DNA"/>
</dbReference>
<feature type="short sequence motif" description="GXGXXG" evidence="4">
    <location>
        <begin position="16"/>
        <end position="21"/>
    </location>
</feature>
<dbReference type="PANTHER" id="PTHR24185">
    <property type="entry name" value="CALCIUM-INDEPENDENT PHOSPHOLIPASE A2-GAMMA"/>
    <property type="match status" value="1"/>
</dbReference>
<dbReference type="SUPFAM" id="SSF52151">
    <property type="entry name" value="FabD/lysophospholipase-like"/>
    <property type="match status" value="1"/>
</dbReference>
<dbReference type="GO" id="GO:0016020">
    <property type="term" value="C:membrane"/>
    <property type="evidence" value="ECO:0007669"/>
    <property type="project" value="TreeGrafter"/>
</dbReference>
<dbReference type="GO" id="GO:0043531">
    <property type="term" value="F:ADP binding"/>
    <property type="evidence" value="ECO:0007669"/>
    <property type="project" value="InterPro"/>
</dbReference>
<evidence type="ECO:0000313" key="8">
    <source>
        <dbReference type="Proteomes" id="UP001302745"/>
    </source>
</evidence>
<dbReference type="GO" id="GO:0047499">
    <property type="term" value="F:calcium-independent phospholipase A2 activity"/>
    <property type="evidence" value="ECO:0007669"/>
    <property type="project" value="TreeGrafter"/>
</dbReference>
<evidence type="ECO:0000256" key="3">
    <source>
        <dbReference type="ARBA" id="ARBA00023098"/>
    </source>
</evidence>
<keyword evidence="8" id="KW-1185">Reference proteome</keyword>
<feature type="domain" description="PNPLA" evidence="6">
    <location>
        <begin position="12"/>
        <end position="215"/>
    </location>
</feature>
<evidence type="ECO:0000256" key="4">
    <source>
        <dbReference type="PROSITE-ProRule" id="PRU01161"/>
    </source>
</evidence>
<dbReference type="PROSITE" id="PS51635">
    <property type="entry name" value="PNPLA"/>
    <property type="match status" value="1"/>
</dbReference>
<feature type="region of interest" description="Disordered" evidence="5">
    <location>
        <begin position="1263"/>
        <end position="1296"/>
    </location>
</feature>
<feature type="compositionally biased region" description="Polar residues" evidence="5">
    <location>
        <begin position="914"/>
        <end position="925"/>
    </location>
</feature>
<dbReference type="InterPro" id="IPR011990">
    <property type="entry name" value="TPR-like_helical_dom_sf"/>
</dbReference>
<dbReference type="Gene3D" id="3.40.1090.10">
    <property type="entry name" value="Cytosolic phospholipase A2 catalytic domain"/>
    <property type="match status" value="1"/>
</dbReference>
<feature type="compositionally biased region" description="Basic and acidic residues" evidence="5">
    <location>
        <begin position="927"/>
        <end position="936"/>
    </location>
</feature>
<feature type="active site" description="Nucleophile" evidence="4">
    <location>
        <position position="58"/>
    </location>
</feature>
<evidence type="ECO:0000313" key="7">
    <source>
        <dbReference type="EMBL" id="KAK4151190.1"/>
    </source>
</evidence>
<feature type="compositionally biased region" description="Polar residues" evidence="5">
    <location>
        <begin position="948"/>
        <end position="958"/>
    </location>
</feature>
<dbReference type="InterPro" id="IPR002641">
    <property type="entry name" value="PNPLA_dom"/>
</dbReference>
<feature type="compositionally biased region" description="Acidic residues" evidence="5">
    <location>
        <begin position="1268"/>
        <end position="1277"/>
    </location>
</feature>
<dbReference type="PANTHER" id="PTHR24185:SF1">
    <property type="entry name" value="CALCIUM-INDEPENDENT PHOSPHOLIPASE A2-GAMMA"/>
    <property type="match status" value="1"/>
</dbReference>
<dbReference type="InterPro" id="IPR027417">
    <property type="entry name" value="P-loop_NTPase"/>
</dbReference>
<protein>
    <recommendedName>
        <fullName evidence="6">PNPLA domain-containing protein</fullName>
    </recommendedName>
</protein>
<accession>A0AAN6ZTD1</accession>
<keyword evidence="1 4" id="KW-0378">Hydrolase</keyword>
<dbReference type="Proteomes" id="UP001302745">
    <property type="component" value="Unassembled WGS sequence"/>
</dbReference>
<feature type="short sequence motif" description="GXSXG" evidence="4">
    <location>
        <begin position="56"/>
        <end position="60"/>
    </location>
</feature>
<dbReference type="GO" id="GO:0019369">
    <property type="term" value="P:arachidonate metabolic process"/>
    <property type="evidence" value="ECO:0007669"/>
    <property type="project" value="TreeGrafter"/>
</dbReference>
<keyword evidence="2 4" id="KW-0442">Lipid degradation</keyword>
<evidence type="ECO:0000256" key="1">
    <source>
        <dbReference type="ARBA" id="ARBA00022801"/>
    </source>
</evidence>
<organism evidence="7 8">
    <name type="scientific">Chaetomidium leptoderma</name>
    <dbReference type="NCBI Taxonomy" id="669021"/>
    <lineage>
        <taxon>Eukaryota</taxon>
        <taxon>Fungi</taxon>
        <taxon>Dikarya</taxon>
        <taxon>Ascomycota</taxon>
        <taxon>Pezizomycotina</taxon>
        <taxon>Sordariomycetes</taxon>
        <taxon>Sordariomycetidae</taxon>
        <taxon>Sordariales</taxon>
        <taxon>Chaetomiaceae</taxon>
        <taxon>Chaetomidium</taxon>
    </lineage>
</organism>
<evidence type="ECO:0000259" key="6">
    <source>
        <dbReference type="PROSITE" id="PS51635"/>
    </source>
</evidence>
<dbReference type="Gene3D" id="3.40.50.300">
    <property type="entry name" value="P-loop containing nucleotide triphosphate hydrolases"/>
    <property type="match status" value="1"/>
</dbReference>
<proteinExistence type="predicted"/>
<feature type="region of interest" description="Disordered" evidence="5">
    <location>
        <begin position="879"/>
        <end position="959"/>
    </location>
</feature>
<dbReference type="CDD" id="cd07216">
    <property type="entry name" value="Pat17_PNPLA8_PNPLA9_like3"/>
    <property type="match status" value="1"/>
</dbReference>
<reference evidence="7" key="1">
    <citation type="journal article" date="2023" name="Mol. Phylogenet. Evol.">
        <title>Genome-scale phylogeny and comparative genomics of the fungal order Sordariales.</title>
        <authorList>
            <person name="Hensen N."/>
            <person name="Bonometti L."/>
            <person name="Westerberg I."/>
            <person name="Brannstrom I.O."/>
            <person name="Guillou S."/>
            <person name="Cros-Aarteil S."/>
            <person name="Calhoun S."/>
            <person name="Haridas S."/>
            <person name="Kuo A."/>
            <person name="Mondo S."/>
            <person name="Pangilinan J."/>
            <person name="Riley R."/>
            <person name="LaButti K."/>
            <person name="Andreopoulos B."/>
            <person name="Lipzen A."/>
            <person name="Chen C."/>
            <person name="Yan M."/>
            <person name="Daum C."/>
            <person name="Ng V."/>
            <person name="Clum A."/>
            <person name="Steindorff A."/>
            <person name="Ohm R.A."/>
            <person name="Martin F."/>
            <person name="Silar P."/>
            <person name="Natvig D.O."/>
            <person name="Lalanne C."/>
            <person name="Gautier V."/>
            <person name="Ament-Velasquez S.L."/>
            <person name="Kruys A."/>
            <person name="Hutchinson M.I."/>
            <person name="Powell A.J."/>
            <person name="Barry K."/>
            <person name="Miller A.N."/>
            <person name="Grigoriev I.V."/>
            <person name="Debuchy R."/>
            <person name="Gladieux P."/>
            <person name="Hiltunen Thoren M."/>
            <person name="Johannesson H."/>
        </authorList>
    </citation>
    <scope>NUCLEOTIDE SEQUENCE</scope>
    <source>
        <strain evidence="7">CBS 538.74</strain>
    </source>
</reference>
<name>A0AAN6ZTD1_9PEZI</name>
<dbReference type="GO" id="GO:0046486">
    <property type="term" value="P:glycerolipid metabolic process"/>
    <property type="evidence" value="ECO:0007669"/>
    <property type="project" value="UniProtKB-ARBA"/>
</dbReference>
<reference evidence="7" key="2">
    <citation type="submission" date="2023-05" db="EMBL/GenBank/DDBJ databases">
        <authorList>
            <consortium name="Lawrence Berkeley National Laboratory"/>
            <person name="Steindorff A."/>
            <person name="Hensen N."/>
            <person name="Bonometti L."/>
            <person name="Westerberg I."/>
            <person name="Brannstrom I.O."/>
            <person name="Guillou S."/>
            <person name="Cros-Aarteil S."/>
            <person name="Calhoun S."/>
            <person name="Haridas S."/>
            <person name="Kuo A."/>
            <person name="Mondo S."/>
            <person name="Pangilinan J."/>
            <person name="Riley R."/>
            <person name="Labutti K."/>
            <person name="Andreopoulos B."/>
            <person name="Lipzen A."/>
            <person name="Chen C."/>
            <person name="Yanf M."/>
            <person name="Daum C."/>
            <person name="Ng V."/>
            <person name="Clum A."/>
            <person name="Ohm R."/>
            <person name="Martin F."/>
            <person name="Silar P."/>
            <person name="Natvig D."/>
            <person name="Lalanne C."/>
            <person name="Gautier V."/>
            <person name="Ament-Velasquez S.L."/>
            <person name="Kruys A."/>
            <person name="Hutchinson M.I."/>
            <person name="Powell A.J."/>
            <person name="Barry K."/>
            <person name="Miller A.N."/>
            <person name="Grigoriev I.V."/>
            <person name="Debuchy R."/>
            <person name="Gladieux P."/>
            <person name="Thoren M.H."/>
            <person name="Johannesson H."/>
        </authorList>
    </citation>
    <scope>NUCLEOTIDE SEQUENCE</scope>
    <source>
        <strain evidence="7">CBS 538.74</strain>
    </source>
</reference>
<comment type="caution">
    <text evidence="7">The sequence shown here is derived from an EMBL/GenBank/DDBJ whole genome shotgun (WGS) entry which is preliminary data.</text>
</comment>
<keyword evidence="3 4" id="KW-0443">Lipid metabolism</keyword>
<feature type="active site" description="Proton acceptor" evidence="4">
    <location>
        <position position="201"/>
    </location>
</feature>
<dbReference type="InterPro" id="IPR016035">
    <property type="entry name" value="Acyl_Trfase/lysoPLipase"/>
</dbReference>
<evidence type="ECO:0000256" key="2">
    <source>
        <dbReference type="ARBA" id="ARBA00022963"/>
    </source>
</evidence>
<comment type="caution">
    <text evidence="4">Lacks conserved residue(s) required for the propagation of feature annotation.</text>
</comment>
<dbReference type="GO" id="GO:0016042">
    <property type="term" value="P:lipid catabolic process"/>
    <property type="evidence" value="ECO:0007669"/>
    <property type="project" value="UniProtKB-UniRule"/>
</dbReference>
<dbReference type="Gene3D" id="1.25.40.10">
    <property type="entry name" value="Tetratricopeptide repeat domain"/>
    <property type="match status" value="2"/>
</dbReference>